<dbReference type="InterPro" id="IPR036163">
    <property type="entry name" value="HMA_dom_sf"/>
</dbReference>
<name>A0A445CYW1_ARAHY</name>
<feature type="domain" description="HMA" evidence="7">
    <location>
        <begin position="1"/>
        <end position="67"/>
    </location>
</feature>
<keyword evidence="1" id="KW-0488">Methylation</keyword>
<keyword evidence="2" id="KW-0479">Metal-binding</keyword>
<dbReference type="InterPro" id="IPR006121">
    <property type="entry name" value="HMA_dom"/>
</dbReference>
<evidence type="ECO:0000256" key="3">
    <source>
        <dbReference type="ARBA" id="ARBA00023288"/>
    </source>
</evidence>
<proteinExistence type="inferred from homology"/>
<evidence type="ECO:0000313" key="8">
    <source>
        <dbReference type="EMBL" id="RYR56126.1"/>
    </source>
</evidence>
<evidence type="ECO:0000259" key="7">
    <source>
        <dbReference type="PROSITE" id="PS50846"/>
    </source>
</evidence>
<dbReference type="EMBL" id="SDMP01000005">
    <property type="protein sequence ID" value="RYR56126.1"/>
    <property type="molecule type" value="Genomic_DNA"/>
</dbReference>
<comment type="similarity">
    <text evidence="5">Belongs to the HIPP family.</text>
</comment>
<dbReference type="GO" id="GO:0046872">
    <property type="term" value="F:metal ion binding"/>
    <property type="evidence" value="ECO:0007669"/>
    <property type="project" value="UniProtKB-KW"/>
</dbReference>
<accession>A0A445CYW1</accession>
<feature type="region of interest" description="Disordered" evidence="6">
    <location>
        <begin position="335"/>
        <end position="359"/>
    </location>
</feature>
<dbReference type="PANTHER" id="PTHR45811">
    <property type="entry name" value="COPPER TRANSPORT PROTEIN FAMILY-RELATED"/>
    <property type="match status" value="1"/>
</dbReference>
<evidence type="ECO:0000256" key="5">
    <source>
        <dbReference type="ARBA" id="ARBA00024045"/>
    </source>
</evidence>
<dbReference type="STRING" id="3818.A0A445CYW1"/>
<gene>
    <name evidence="8" type="ORF">Ahy_A05g021911</name>
</gene>
<feature type="domain" description="HMA" evidence="7">
    <location>
        <begin position="130"/>
        <end position="196"/>
    </location>
</feature>
<reference evidence="8 9" key="1">
    <citation type="submission" date="2019-01" db="EMBL/GenBank/DDBJ databases">
        <title>Sequencing of cultivated peanut Arachis hypogaea provides insights into genome evolution and oil improvement.</title>
        <authorList>
            <person name="Chen X."/>
        </authorList>
    </citation>
    <scope>NUCLEOTIDE SEQUENCE [LARGE SCALE GENOMIC DNA]</scope>
    <source>
        <strain evidence="9">cv. Fuhuasheng</strain>
        <tissue evidence="8">Leaves</tissue>
    </source>
</reference>
<keyword evidence="3" id="KW-0449">Lipoprotein</keyword>
<dbReference type="PROSITE" id="PS50846">
    <property type="entry name" value="HMA_2"/>
    <property type="match status" value="3"/>
</dbReference>
<dbReference type="Gene3D" id="3.30.70.100">
    <property type="match status" value="3"/>
</dbReference>
<dbReference type="AlphaFoldDB" id="A0A445CYW1"/>
<evidence type="ECO:0000313" key="9">
    <source>
        <dbReference type="Proteomes" id="UP000289738"/>
    </source>
</evidence>
<comment type="caution">
    <text evidence="8">The sequence shown here is derived from an EMBL/GenBank/DDBJ whole genome shotgun (WGS) entry which is preliminary data.</text>
</comment>
<evidence type="ECO:0000256" key="4">
    <source>
        <dbReference type="ARBA" id="ARBA00023289"/>
    </source>
</evidence>
<evidence type="ECO:0000256" key="6">
    <source>
        <dbReference type="SAM" id="MobiDB-lite"/>
    </source>
</evidence>
<protein>
    <recommendedName>
        <fullName evidence="7">HMA domain-containing protein</fullName>
    </recommendedName>
</protein>
<keyword evidence="9" id="KW-1185">Reference proteome</keyword>
<organism evidence="8 9">
    <name type="scientific">Arachis hypogaea</name>
    <name type="common">Peanut</name>
    <dbReference type="NCBI Taxonomy" id="3818"/>
    <lineage>
        <taxon>Eukaryota</taxon>
        <taxon>Viridiplantae</taxon>
        <taxon>Streptophyta</taxon>
        <taxon>Embryophyta</taxon>
        <taxon>Tracheophyta</taxon>
        <taxon>Spermatophyta</taxon>
        <taxon>Magnoliopsida</taxon>
        <taxon>eudicotyledons</taxon>
        <taxon>Gunneridae</taxon>
        <taxon>Pentapetalae</taxon>
        <taxon>rosids</taxon>
        <taxon>fabids</taxon>
        <taxon>Fabales</taxon>
        <taxon>Fabaceae</taxon>
        <taxon>Papilionoideae</taxon>
        <taxon>50 kb inversion clade</taxon>
        <taxon>dalbergioids sensu lato</taxon>
        <taxon>Dalbergieae</taxon>
        <taxon>Pterocarpus clade</taxon>
        <taxon>Arachis</taxon>
    </lineage>
</organism>
<keyword evidence="4" id="KW-0636">Prenylation</keyword>
<feature type="domain" description="HMA" evidence="7">
    <location>
        <begin position="265"/>
        <end position="332"/>
    </location>
</feature>
<evidence type="ECO:0000256" key="2">
    <source>
        <dbReference type="ARBA" id="ARBA00022723"/>
    </source>
</evidence>
<dbReference type="PANTHER" id="PTHR45811:SF80">
    <property type="entry name" value="COPPER TRANSPORT PROTEIN FAMILY-RELATED"/>
    <property type="match status" value="1"/>
</dbReference>
<sequence length="398" mass="45517">MKKVVLKLDLHDDKTKQKAMKTVSGISGVESVSVDMKDKKMSLIGEIDPVHVVGKLRKWCHTEILSVGPAKEEKKKEEAKKPEENKKQEAAKIYEAYPLYYQMRPATTQYHHYQPYQYATSCGEEEYNNGCKVVLKVDFYDNRTKQKAMKKVSSLSGVESISVDMENKKFAIIGEVDPVDVVEKLRKLCNAEMVSVGPAKEENPYYGMEFLTNIKSSSSNSDPIITFHEAYPPLNYCYYQMGPPLYNNNQCYYNYVGRAEEDHHGCKLVLKVELYDNKVKTKAMKAVSGLSGVESVSVHMKDLKMTIIGEADPVTVVGKLRKLCHVEIVSVGPAKEEKKEEGKKEEKKGGEEKKKDPKEEMADIIKAYEQYYNQMRQPYPYHYYYRVVEEDPNSCVII</sequence>
<dbReference type="SUPFAM" id="SSF55008">
    <property type="entry name" value="HMA, heavy metal-associated domain"/>
    <property type="match status" value="1"/>
</dbReference>
<dbReference type="InterPro" id="IPR051863">
    <property type="entry name" value="HIPP"/>
</dbReference>
<dbReference type="Proteomes" id="UP000289738">
    <property type="component" value="Chromosome A05"/>
</dbReference>
<dbReference type="Pfam" id="PF00403">
    <property type="entry name" value="HMA"/>
    <property type="match status" value="3"/>
</dbReference>
<evidence type="ECO:0000256" key="1">
    <source>
        <dbReference type="ARBA" id="ARBA00022481"/>
    </source>
</evidence>